<dbReference type="Pfam" id="PF00001">
    <property type="entry name" value="7tm_1"/>
    <property type="match status" value="1"/>
</dbReference>
<dbReference type="GO" id="GO:0004930">
    <property type="term" value="F:G protein-coupled receptor activity"/>
    <property type="evidence" value="ECO:0007669"/>
    <property type="project" value="InterPro"/>
</dbReference>
<feature type="transmembrane region" description="Helical" evidence="5">
    <location>
        <begin position="274"/>
        <end position="294"/>
    </location>
</feature>
<feature type="transmembrane region" description="Helical" evidence="5">
    <location>
        <begin position="57"/>
        <end position="84"/>
    </location>
</feature>
<dbReference type="OrthoDB" id="10173988at2759"/>
<dbReference type="CDD" id="cd00637">
    <property type="entry name" value="7tm_classA_rhodopsin-like"/>
    <property type="match status" value="1"/>
</dbReference>
<evidence type="ECO:0000256" key="3">
    <source>
        <dbReference type="ARBA" id="ARBA00022989"/>
    </source>
</evidence>
<dbReference type="PANTHER" id="PTHR46641:SF18">
    <property type="entry name" value="G-PROTEIN COUPLED RECEPTORS FAMILY 1 PROFILE DOMAIN-CONTAINING PROTEIN"/>
    <property type="match status" value="1"/>
</dbReference>
<evidence type="ECO:0000259" key="6">
    <source>
        <dbReference type="PROSITE" id="PS50262"/>
    </source>
</evidence>
<dbReference type="InterPro" id="IPR017452">
    <property type="entry name" value="GPCR_Rhodpsn_7TM"/>
</dbReference>
<evidence type="ECO:0000256" key="2">
    <source>
        <dbReference type="ARBA" id="ARBA00022692"/>
    </source>
</evidence>
<accession>A0A3M7QFB0</accession>
<evidence type="ECO:0000313" key="8">
    <source>
        <dbReference type="Proteomes" id="UP000276133"/>
    </source>
</evidence>
<protein>
    <submittedName>
        <fullName evidence="7">G-coupled estrogen receptor 1-like</fullName>
    </submittedName>
</protein>
<proteinExistence type="predicted"/>
<dbReference type="GO" id="GO:0016020">
    <property type="term" value="C:membrane"/>
    <property type="evidence" value="ECO:0007669"/>
    <property type="project" value="UniProtKB-SubCell"/>
</dbReference>
<reference evidence="7 8" key="1">
    <citation type="journal article" date="2018" name="Sci. Rep.">
        <title>Genomic signatures of local adaptation to the degree of environmental predictability in rotifers.</title>
        <authorList>
            <person name="Franch-Gras L."/>
            <person name="Hahn C."/>
            <person name="Garcia-Roger E.M."/>
            <person name="Carmona M.J."/>
            <person name="Serra M."/>
            <person name="Gomez A."/>
        </authorList>
    </citation>
    <scope>NUCLEOTIDE SEQUENCE [LARGE SCALE GENOMIC DNA]</scope>
    <source>
        <strain evidence="7">HYR1</strain>
    </source>
</reference>
<feature type="domain" description="G-protein coupled receptors family 1 profile" evidence="6">
    <location>
        <begin position="37"/>
        <end position="295"/>
    </location>
</feature>
<evidence type="ECO:0000256" key="5">
    <source>
        <dbReference type="SAM" id="Phobius"/>
    </source>
</evidence>
<dbReference type="PANTHER" id="PTHR46641">
    <property type="entry name" value="FMRFAMIDE RECEPTOR-RELATED"/>
    <property type="match status" value="1"/>
</dbReference>
<evidence type="ECO:0000256" key="1">
    <source>
        <dbReference type="ARBA" id="ARBA00004370"/>
    </source>
</evidence>
<dbReference type="PROSITE" id="PS50262">
    <property type="entry name" value="G_PROTEIN_RECEP_F1_2"/>
    <property type="match status" value="1"/>
</dbReference>
<keyword evidence="2 5" id="KW-0812">Transmembrane</keyword>
<dbReference type="InterPro" id="IPR052954">
    <property type="entry name" value="GPCR-Ligand_Int"/>
</dbReference>
<evidence type="ECO:0000256" key="4">
    <source>
        <dbReference type="ARBA" id="ARBA00023136"/>
    </source>
</evidence>
<feature type="transmembrane region" description="Helical" evidence="5">
    <location>
        <begin position="186"/>
        <end position="209"/>
    </location>
</feature>
<dbReference type="SUPFAM" id="SSF81321">
    <property type="entry name" value="Family A G protein-coupled receptor-like"/>
    <property type="match status" value="1"/>
</dbReference>
<feature type="transmembrane region" description="Helical" evidence="5">
    <location>
        <begin position="96"/>
        <end position="117"/>
    </location>
</feature>
<name>A0A3M7QFB0_BRAPC</name>
<organism evidence="7 8">
    <name type="scientific">Brachionus plicatilis</name>
    <name type="common">Marine rotifer</name>
    <name type="synonym">Brachionus muelleri</name>
    <dbReference type="NCBI Taxonomy" id="10195"/>
    <lineage>
        <taxon>Eukaryota</taxon>
        <taxon>Metazoa</taxon>
        <taxon>Spiralia</taxon>
        <taxon>Gnathifera</taxon>
        <taxon>Rotifera</taxon>
        <taxon>Eurotatoria</taxon>
        <taxon>Monogononta</taxon>
        <taxon>Pseudotrocha</taxon>
        <taxon>Ploima</taxon>
        <taxon>Brachionidae</taxon>
        <taxon>Brachionus</taxon>
    </lineage>
</organism>
<dbReference type="Gene3D" id="1.20.1070.10">
    <property type="entry name" value="Rhodopsin 7-helix transmembrane proteins"/>
    <property type="match status" value="1"/>
</dbReference>
<feature type="transmembrane region" description="Helical" evidence="5">
    <location>
        <begin position="230"/>
        <end position="254"/>
    </location>
</feature>
<keyword evidence="3 5" id="KW-1133">Transmembrane helix</keyword>
<evidence type="ECO:0000313" key="7">
    <source>
        <dbReference type="EMBL" id="RNA09625.1"/>
    </source>
</evidence>
<comment type="caution">
    <text evidence="7">The sequence shown here is derived from an EMBL/GenBank/DDBJ whole genome shotgun (WGS) entry which is preliminary data.</text>
</comment>
<dbReference type="Proteomes" id="UP000276133">
    <property type="component" value="Unassembled WGS sequence"/>
</dbReference>
<keyword evidence="8" id="KW-1185">Reference proteome</keyword>
<feature type="transmembrane region" description="Helical" evidence="5">
    <location>
        <begin position="138"/>
        <end position="161"/>
    </location>
</feature>
<sequence length="334" mass="38023">MNQTNAGDDEYFNWAINMTKSIAFYIPVVVLPIGIVLNILEICIFQMKAFSKTSMGFYFTINCSVNILTFISFMIFAISGAIGFPLSLFSDWGCRFNLYTLGCLYISSSWLNVIIVVDRVLFVIMGQKLQFLKKKKNILIMLLTGLALIMLINSPSFWFYVQVVNSDSSEVQLCTADSTISLVRDIVVISMRTIVPFILMLIMEVILILKVRESRNKISKNRKMVKEFRFLITVVLTNIIFLILYTPNVGYIIWSNIYQNSSLSESITATASNFLFQVITSSLIQIYNSFDFLVQLACNNLFRKEVLKVIPLLKKIGQVSSIRIFTFGSSPETK</sequence>
<dbReference type="EMBL" id="REGN01006422">
    <property type="protein sequence ID" value="RNA09625.1"/>
    <property type="molecule type" value="Genomic_DNA"/>
</dbReference>
<feature type="transmembrane region" description="Helical" evidence="5">
    <location>
        <begin position="22"/>
        <end position="45"/>
    </location>
</feature>
<dbReference type="AlphaFoldDB" id="A0A3M7QFB0"/>
<comment type="subcellular location">
    <subcellularLocation>
        <location evidence="1">Membrane</location>
    </subcellularLocation>
</comment>
<gene>
    <name evidence="7" type="ORF">BpHYR1_027124</name>
</gene>
<keyword evidence="7" id="KW-0675">Receptor</keyword>
<keyword evidence="4 5" id="KW-0472">Membrane</keyword>
<dbReference type="InterPro" id="IPR000276">
    <property type="entry name" value="GPCR_Rhodpsn"/>
</dbReference>